<dbReference type="SUPFAM" id="SSF103473">
    <property type="entry name" value="MFS general substrate transporter"/>
    <property type="match status" value="1"/>
</dbReference>
<feature type="transmembrane region" description="Helical" evidence="7">
    <location>
        <begin position="129"/>
        <end position="149"/>
    </location>
</feature>
<reference evidence="9 10" key="1">
    <citation type="journal article" date="2021" name="Elife">
        <title>Chloroplast acquisition without the gene transfer in kleptoplastic sea slugs, Plakobranchus ocellatus.</title>
        <authorList>
            <person name="Maeda T."/>
            <person name="Takahashi S."/>
            <person name="Yoshida T."/>
            <person name="Shimamura S."/>
            <person name="Takaki Y."/>
            <person name="Nagai Y."/>
            <person name="Toyoda A."/>
            <person name="Suzuki Y."/>
            <person name="Arimoto A."/>
            <person name="Ishii H."/>
            <person name="Satoh N."/>
            <person name="Nishiyama T."/>
            <person name="Hasebe M."/>
            <person name="Maruyama T."/>
            <person name="Minagawa J."/>
            <person name="Obokata J."/>
            <person name="Shigenobu S."/>
        </authorList>
    </citation>
    <scope>NUCLEOTIDE SEQUENCE [LARGE SCALE GENOMIC DNA]</scope>
</reference>
<keyword evidence="3" id="KW-0813">Transport</keyword>
<evidence type="ECO:0000313" key="10">
    <source>
        <dbReference type="Proteomes" id="UP000735302"/>
    </source>
</evidence>
<dbReference type="Gene3D" id="1.20.1250.20">
    <property type="entry name" value="MFS general substrate transporter like domains"/>
    <property type="match status" value="1"/>
</dbReference>
<evidence type="ECO:0000256" key="4">
    <source>
        <dbReference type="ARBA" id="ARBA00022692"/>
    </source>
</evidence>
<evidence type="ECO:0000259" key="8">
    <source>
        <dbReference type="PROSITE" id="PS50850"/>
    </source>
</evidence>
<dbReference type="GO" id="GO:0016020">
    <property type="term" value="C:membrane"/>
    <property type="evidence" value="ECO:0007669"/>
    <property type="project" value="UniProtKB-SubCell"/>
</dbReference>
<evidence type="ECO:0000256" key="7">
    <source>
        <dbReference type="SAM" id="Phobius"/>
    </source>
</evidence>
<evidence type="ECO:0000313" key="9">
    <source>
        <dbReference type="EMBL" id="GFO10484.1"/>
    </source>
</evidence>
<dbReference type="Proteomes" id="UP000735302">
    <property type="component" value="Unassembled WGS sequence"/>
</dbReference>
<name>A0AAV4AWH9_9GAST</name>
<comment type="caution">
    <text evidence="9">The sequence shown here is derived from an EMBL/GenBank/DDBJ whole genome shotgun (WGS) entry which is preliminary data.</text>
</comment>
<dbReference type="InterPro" id="IPR005828">
    <property type="entry name" value="MFS_sugar_transport-like"/>
</dbReference>
<dbReference type="GO" id="GO:0022857">
    <property type="term" value="F:transmembrane transporter activity"/>
    <property type="evidence" value="ECO:0007669"/>
    <property type="project" value="InterPro"/>
</dbReference>
<evidence type="ECO:0000256" key="3">
    <source>
        <dbReference type="ARBA" id="ARBA00022448"/>
    </source>
</evidence>
<dbReference type="AlphaFoldDB" id="A0AAV4AWH9"/>
<sequence>MMSKKSLTQSKQGGYRATLHLDVHGSDSLENEKEVENHVVEYTIQEAIDHSGFGWFQIKLSIVAGITWMADSMEIMLLSILGPVLSCQWYLEAWEQALLTTLVMVGMASGSSFWGYVSDKHGRKTALMLASSLIGYFGILSAFSPMYLWMAMCRFLVGCCLAALPQTVTLYSEYLPTQSRGAGIMFLEVSFFKSEEIFFAIGAAVEVTLAMIVMPRLGWRYLMAFSAIPVLFFPILGPWLPESARFLLTCGHRREAVAMLERVAKDNGKTMLKGKLSSVDLEGEERGSFKGLYKPSIRKLTCLLNALWFLLGFSYYGMALLLPTLLNKPDGCHGTDIEVLTKNYCSVKCSPFTYEDYVDLAITSFADAPGYS</sequence>
<feature type="domain" description="Major facilitator superfamily (MFS) profile" evidence="8">
    <location>
        <begin position="60"/>
        <end position="372"/>
    </location>
</feature>
<dbReference type="InterPro" id="IPR036259">
    <property type="entry name" value="MFS_trans_sf"/>
</dbReference>
<feature type="transmembrane region" description="Helical" evidence="7">
    <location>
        <begin position="97"/>
        <end position="117"/>
    </location>
</feature>
<protein>
    <submittedName>
        <fullName evidence="9">Synaptic vesicle 2-related protein</fullName>
    </submittedName>
</protein>
<feature type="transmembrane region" description="Helical" evidence="7">
    <location>
        <begin position="197"/>
        <end position="215"/>
    </location>
</feature>
<evidence type="ECO:0000256" key="1">
    <source>
        <dbReference type="ARBA" id="ARBA00004141"/>
    </source>
</evidence>
<dbReference type="PANTHER" id="PTHR23511:SF5">
    <property type="entry name" value="MAJOR FACILITATOR-TYPE TRANSPORTER HXNZ-RELATED"/>
    <property type="match status" value="1"/>
</dbReference>
<dbReference type="Pfam" id="PF00083">
    <property type="entry name" value="Sugar_tr"/>
    <property type="match status" value="1"/>
</dbReference>
<evidence type="ECO:0000256" key="5">
    <source>
        <dbReference type="ARBA" id="ARBA00022989"/>
    </source>
</evidence>
<keyword evidence="10" id="KW-1185">Reference proteome</keyword>
<keyword evidence="6 7" id="KW-0472">Membrane</keyword>
<accession>A0AAV4AWH9</accession>
<feature type="transmembrane region" description="Helical" evidence="7">
    <location>
        <begin position="300"/>
        <end position="322"/>
    </location>
</feature>
<organism evidence="9 10">
    <name type="scientific">Plakobranchus ocellatus</name>
    <dbReference type="NCBI Taxonomy" id="259542"/>
    <lineage>
        <taxon>Eukaryota</taxon>
        <taxon>Metazoa</taxon>
        <taxon>Spiralia</taxon>
        <taxon>Lophotrochozoa</taxon>
        <taxon>Mollusca</taxon>
        <taxon>Gastropoda</taxon>
        <taxon>Heterobranchia</taxon>
        <taxon>Euthyneura</taxon>
        <taxon>Panpulmonata</taxon>
        <taxon>Sacoglossa</taxon>
        <taxon>Placobranchoidea</taxon>
        <taxon>Plakobranchidae</taxon>
        <taxon>Plakobranchus</taxon>
    </lineage>
</organism>
<dbReference type="EMBL" id="BLXT01004186">
    <property type="protein sequence ID" value="GFO10484.1"/>
    <property type="molecule type" value="Genomic_DNA"/>
</dbReference>
<dbReference type="PROSITE" id="PS50850">
    <property type="entry name" value="MFS"/>
    <property type="match status" value="1"/>
</dbReference>
<keyword evidence="4 7" id="KW-0812">Transmembrane</keyword>
<proteinExistence type="inferred from homology"/>
<evidence type="ECO:0000256" key="6">
    <source>
        <dbReference type="ARBA" id="ARBA00023136"/>
    </source>
</evidence>
<comment type="similarity">
    <text evidence="2">Belongs to the major facilitator superfamily.</text>
</comment>
<gene>
    <name evidence="9" type="ORF">PoB_003698900</name>
</gene>
<comment type="subcellular location">
    <subcellularLocation>
        <location evidence="1">Membrane</location>
        <topology evidence="1">Multi-pass membrane protein</topology>
    </subcellularLocation>
</comment>
<keyword evidence="5 7" id="KW-1133">Transmembrane helix</keyword>
<evidence type="ECO:0000256" key="2">
    <source>
        <dbReference type="ARBA" id="ARBA00008335"/>
    </source>
</evidence>
<dbReference type="InterPro" id="IPR020846">
    <property type="entry name" value="MFS_dom"/>
</dbReference>
<dbReference type="PANTHER" id="PTHR23511">
    <property type="entry name" value="SYNAPTIC VESICLE GLYCOPROTEIN 2"/>
    <property type="match status" value="1"/>
</dbReference>